<evidence type="ECO:0000259" key="2">
    <source>
        <dbReference type="PROSITE" id="PS51382"/>
    </source>
</evidence>
<dbReference type="EMBL" id="KB908916">
    <property type="protein sequence ID" value="EOB15165.1"/>
    <property type="molecule type" value="Genomic_DNA"/>
</dbReference>
<name>R0MLP0_NOSB1</name>
<protein>
    <submittedName>
        <fullName evidence="3">Putative polyphosphate synthetase</fullName>
    </submittedName>
</protein>
<keyword evidence="1" id="KW-0472">Membrane</keyword>
<accession>R0MLP0</accession>
<dbReference type="VEuPathDB" id="MicrosporidiaDB:NBO_8g0029"/>
<feature type="transmembrane region" description="Helical" evidence="1">
    <location>
        <begin position="80"/>
        <end position="98"/>
    </location>
</feature>
<gene>
    <name evidence="3" type="ORF">NBO_8g0029</name>
</gene>
<evidence type="ECO:0000256" key="1">
    <source>
        <dbReference type="SAM" id="Phobius"/>
    </source>
</evidence>
<dbReference type="AlphaFoldDB" id="R0MLP0"/>
<evidence type="ECO:0000313" key="3">
    <source>
        <dbReference type="EMBL" id="EOB15165.1"/>
    </source>
</evidence>
<reference evidence="3 4" key="1">
    <citation type="journal article" date="2013" name="BMC Genomics">
        <title>Comparative genomics of parasitic silkworm microsporidia reveal an association between genome expansion and host adaptation.</title>
        <authorList>
            <person name="Pan G."/>
            <person name="Xu J."/>
            <person name="Li T."/>
            <person name="Xia Q."/>
            <person name="Liu S.L."/>
            <person name="Zhang G."/>
            <person name="Li S."/>
            <person name="Li C."/>
            <person name="Liu H."/>
            <person name="Yang L."/>
            <person name="Liu T."/>
            <person name="Zhang X."/>
            <person name="Wu Z."/>
            <person name="Fan W."/>
            <person name="Dang X."/>
            <person name="Xiang H."/>
            <person name="Tao M."/>
            <person name="Li Y."/>
            <person name="Hu J."/>
            <person name="Li Z."/>
            <person name="Lin L."/>
            <person name="Luo J."/>
            <person name="Geng L."/>
            <person name="Wang L."/>
            <person name="Long M."/>
            <person name="Wan Y."/>
            <person name="He N."/>
            <person name="Zhang Z."/>
            <person name="Lu C."/>
            <person name="Keeling P.J."/>
            <person name="Wang J."/>
            <person name="Xiang Z."/>
            <person name="Zhou Z."/>
        </authorList>
    </citation>
    <scope>NUCLEOTIDE SEQUENCE [LARGE SCALE GENOMIC DNA]</scope>
    <source>
        <strain evidence="4">CQ1 / CVCC 102059</strain>
    </source>
</reference>
<dbReference type="Proteomes" id="UP000016927">
    <property type="component" value="Unassembled WGS sequence"/>
</dbReference>
<sequence length="113" mass="13410">MRFQKYLKVNRYKPYKYYYLDYEILRNSITSLKTQKEEDSFKSLLDENLNRVFGFIESKYQEIKGELRIRKRGGRKARVILVRPLVRAPLILSLPLIYPPPIPPPLPIISIPS</sequence>
<dbReference type="HOGENOM" id="CLU_2134222_0_0_1"/>
<feature type="domain" description="SPX" evidence="2">
    <location>
        <begin position="1"/>
        <end position="113"/>
    </location>
</feature>
<proteinExistence type="predicted"/>
<dbReference type="InterPro" id="IPR004331">
    <property type="entry name" value="SPX_dom"/>
</dbReference>
<dbReference type="PROSITE" id="PS51382">
    <property type="entry name" value="SPX"/>
    <property type="match status" value="1"/>
</dbReference>
<keyword evidence="4" id="KW-1185">Reference proteome</keyword>
<keyword evidence="1" id="KW-0812">Transmembrane</keyword>
<keyword evidence="1" id="KW-1133">Transmembrane helix</keyword>
<organism evidence="3 4">
    <name type="scientific">Nosema bombycis (strain CQ1 / CVCC 102059)</name>
    <name type="common">Microsporidian parasite</name>
    <name type="synonym">Pebrine of silkworm</name>
    <dbReference type="NCBI Taxonomy" id="578461"/>
    <lineage>
        <taxon>Eukaryota</taxon>
        <taxon>Fungi</taxon>
        <taxon>Fungi incertae sedis</taxon>
        <taxon>Microsporidia</taxon>
        <taxon>Nosematidae</taxon>
        <taxon>Nosema</taxon>
    </lineage>
</organism>
<evidence type="ECO:0000313" key="4">
    <source>
        <dbReference type="Proteomes" id="UP000016927"/>
    </source>
</evidence>